<evidence type="ECO:0000256" key="2">
    <source>
        <dbReference type="SAM" id="MobiDB-lite"/>
    </source>
</evidence>
<dbReference type="Pfam" id="PF07228">
    <property type="entry name" value="SpoIIE"/>
    <property type="match status" value="1"/>
</dbReference>
<accession>A0ABT7Z1B4</accession>
<protein>
    <submittedName>
        <fullName evidence="4">PP2C family protein-serine/threonine phosphatase</fullName>
        <ecNumber evidence="4">3.1.3.16</ecNumber>
    </submittedName>
</protein>
<dbReference type="GO" id="GO:0004722">
    <property type="term" value="F:protein serine/threonine phosphatase activity"/>
    <property type="evidence" value="ECO:0007669"/>
    <property type="project" value="UniProtKB-EC"/>
</dbReference>
<evidence type="ECO:0000259" key="3">
    <source>
        <dbReference type="PROSITE" id="PS51746"/>
    </source>
</evidence>
<organism evidence="4 5">
    <name type="scientific">Streptomyces ficellus</name>
    <dbReference type="NCBI Taxonomy" id="1977088"/>
    <lineage>
        <taxon>Bacteria</taxon>
        <taxon>Bacillati</taxon>
        <taxon>Actinomycetota</taxon>
        <taxon>Actinomycetes</taxon>
        <taxon>Kitasatosporales</taxon>
        <taxon>Streptomycetaceae</taxon>
        <taxon>Streptomyces</taxon>
    </lineage>
</organism>
<evidence type="ECO:0000313" key="5">
    <source>
        <dbReference type="Proteomes" id="UP001174050"/>
    </source>
</evidence>
<comment type="caution">
    <text evidence="4">The sequence shown here is derived from an EMBL/GenBank/DDBJ whole genome shotgun (WGS) entry which is preliminary data.</text>
</comment>
<keyword evidence="5" id="KW-1185">Reference proteome</keyword>
<feature type="domain" description="PPM-type phosphatase" evidence="3">
    <location>
        <begin position="376"/>
        <end position="586"/>
    </location>
</feature>
<evidence type="ECO:0000256" key="1">
    <source>
        <dbReference type="ARBA" id="ARBA00022801"/>
    </source>
</evidence>
<dbReference type="InterPro" id="IPR001932">
    <property type="entry name" value="PPM-type_phosphatase-like_dom"/>
</dbReference>
<dbReference type="Gene3D" id="3.60.40.10">
    <property type="entry name" value="PPM-type phosphatase domain"/>
    <property type="match status" value="1"/>
</dbReference>
<dbReference type="RefSeq" id="WP_290110137.1">
    <property type="nucleotide sequence ID" value="NZ_JAUEPL010000004.1"/>
</dbReference>
<dbReference type="PROSITE" id="PS51746">
    <property type="entry name" value="PPM_2"/>
    <property type="match status" value="1"/>
</dbReference>
<dbReference type="EC" id="3.1.3.16" evidence="4"/>
<feature type="region of interest" description="Disordered" evidence="2">
    <location>
        <begin position="28"/>
        <end position="66"/>
    </location>
</feature>
<evidence type="ECO:0000313" key="4">
    <source>
        <dbReference type="EMBL" id="MDN3293283.1"/>
    </source>
</evidence>
<dbReference type="EMBL" id="JAUEPL010000004">
    <property type="protein sequence ID" value="MDN3293283.1"/>
    <property type="molecule type" value="Genomic_DNA"/>
</dbReference>
<sequence length="587" mass="62669">MTLSQIPDVASLKAFIEREIATLRAEVRRQAETAGTAEPSPGRTPGEGSVVPSPEAGGATRAAQCPCGQGSGAPHTCVDAGEGHDPWRCLCAALPAIPVSAALLTPVRDASGEITDFIIRAGNHIRSVEWLVSPDQQVGQAFFGQARQGAAASGLLAALKKVMATGRSLNGLVVDYTEERYGRLRRVQLVHYASSCGDRVLTTWRPVRSQAELLTIDAQHLASMGWGRWDLLSGAVTWSEGLQRIFRADPALPWSLLELCDALVSADVGPFGEFISSVLAGEEPAWTRIRFLVLGEIRTLDLLGRPVAGTDGRPWALQIVARDLTPQMRSRRRLVEKQVETEQLRQQAAAERHVASALREALLPTYSEGLAELGLTVAAAYLPAEPDAAVGGDWYKCRPLPSGDRALIAIGDASGHGLEAVARMAQQRHAVAGLAQTGASAGDITTWLNELVSSDPTASTATMAVGHIGGDRVFRWTCAGHPAPLLLRGGHAFALPTEHRGPLLGALPGHAYETADFPLERGDVLLFYTDGVVERRGQDISEGINALTASLRASAGLPPQRIVDRLTEEYQRGTHDDDACLLAVRVD</sequence>
<dbReference type="InterPro" id="IPR052016">
    <property type="entry name" value="Bact_Sigma-Reg"/>
</dbReference>
<keyword evidence="1 4" id="KW-0378">Hydrolase</keyword>
<dbReference type="PANTHER" id="PTHR43156:SF2">
    <property type="entry name" value="STAGE II SPORULATION PROTEIN E"/>
    <property type="match status" value="1"/>
</dbReference>
<dbReference type="Proteomes" id="UP001174050">
    <property type="component" value="Unassembled WGS sequence"/>
</dbReference>
<dbReference type="InterPro" id="IPR036457">
    <property type="entry name" value="PPM-type-like_dom_sf"/>
</dbReference>
<name>A0ABT7Z1B4_9ACTN</name>
<dbReference type="SMART" id="SM00331">
    <property type="entry name" value="PP2C_SIG"/>
    <property type="match status" value="1"/>
</dbReference>
<dbReference type="PANTHER" id="PTHR43156">
    <property type="entry name" value="STAGE II SPORULATION PROTEIN E-RELATED"/>
    <property type="match status" value="1"/>
</dbReference>
<dbReference type="SUPFAM" id="SSF81606">
    <property type="entry name" value="PP2C-like"/>
    <property type="match status" value="1"/>
</dbReference>
<proteinExistence type="predicted"/>
<reference evidence="4" key="1">
    <citation type="submission" date="2023-06" db="EMBL/GenBank/DDBJ databases">
        <title>WGS-Sequencing of Streptomyces ficellus isolate 21 collected from sand in Gara Djebilet Iron Mine in Algeria.</title>
        <authorList>
            <person name="Zegers G.P."/>
            <person name="Gomez A."/>
            <person name="Gueddou A."/>
            <person name="Zahara A.F."/>
            <person name="Worth M."/>
            <person name="Sevigny J.L."/>
            <person name="Tisa L."/>
        </authorList>
    </citation>
    <scope>NUCLEOTIDE SEQUENCE</scope>
    <source>
        <strain evidence="4">AS11</strain>
    </source>
</reference>
<gene>
    <name evidence="4" type="ORF">QWM81_04310</name>
</gene>